<dbReference type="Proteomes" id="UP001165667">
    <property type="component" value="Unassembled WGS sequence"/>
</dbReference>
<reference evidence="1" key="1">
    <citation type="submission" date="2022-05" db="EMBL/GenBank/DDBJ databases">
        <authorList>
            <person name="Pankratov T."/>
        </authorList>
    </citation>
    <scope>NUCLEOTIDE SEQUENCE</scope>
    <source>
        <strain evidence="1">BP6-180914</strain>
    </source>
</reference>
<name>A0AA42CRP5_9HYPH</name>
<dbReference type="AlphaFoldDB" id="A0AA42CRP5"/>
<gene>
    <name evidence="1" type="ORF">M8523_32760</name>
</gene>
<protein>
    <submittedName>
        <fullName evidence="1">Uncharacterized protein</fullName>
    </submittedName>
</protein>
<organism evidence="1 2">
    <name type="scientific">Lichenifustis flavocetrariae</name>
    <dbReference type="NCBI Taxonomy" id="2949735"/>
    <lineage>
        <taxon>Bacteria</taxon>
        <taxon>Pseudomonadati</taxon>
        <taxon>Pseudomonadota</taxon>
        <taxon>Alphaproteobacteria</taxon>
        <taxon>Hyphomicrobiales</taxon>
        <taxon>Lichenihabitantaceae</taxon>
        <taxon>Lichenifustis</taxon>
    </lineage>
</organism>
<evidence type="ECO:0000313" key="1">
    <source>
        <dbReference type="EMBL" id="MCW6512680.1"/>
    </source>
</evidence>
<keyword evidence="2" id="KW-1185">Reference proteome</keyword>
<proteinExistence type="predicted"/>
<comment type="caution">
    <text evidence="1">The sequence shown here is derived from an EMBL/GenBank/DDBJ whole genome shotgun (WGS) entry which is preliminary data.</text>
</comment>
<dbReference type="RefSeq" id="WP_282589054.1">
    <property type="nucleotide sequence ID" value="NZ_JAMOIM010000059.1"/>
</dbReference>
<accession>A0AA42CRP5</accession>
<sequence>MNAKPNSEPKKTGKKGFETEEIVRSYFLGAGFFVVRGVKLRHGGDELTDIDLWLYERSATLARRRIIIDIKDNAQPKAAERLFFVKGLAELIQVEATGIATSDTRRSLRELARKHNVLWIDNADLQRLKSSQRLTASSRLSDEDLGEFIAKIDASRSSKNVRDAFASVKSAVADRFGPSCANTAIDGAQYFAKTAVEAHPGSLPAQVFTRLAYFSAAIAAAALDFASGESALRPHHERLASLTDAIRFGDDPKGTAEKVRWAKAAIRDYTPNGASLAEIFHTRFNEALQSVPAESLAEIVVKMTNSDRLFNAARDLEQAAFLIECPSFDDLTIDSKSFLGAVLDFVAIDRLAFSQAWNPPKHVPTSASAKEVTTSASALSSSEGIVAPADHGKLL</sequence>
<dbReference type="EMBL" id="JAMOIM010000059">
    <property type="protein sequence ID" value="MCW6512680.1"/>
    <property type="molecule type" value="Genomic_DNA"/>
</dbReference>
<evidence type="ECO:0000313" key="2">
    <source>
        <dbReference type="Proteomes" id="UP001165667"/>
    </source>
</evidence>